<dbReference type="STRING" id="158898.SAMN04488548_136812"/>
<gene>
    <name evidence="5" type="ORF">SAMN04488548_136812</name>
</gene>
<dbReference type="RefSeq" id="WP_074854118.1">
    <property type="nucleotide sequence ID" value="NZ_FNLM01000036.1"/>
</dbReference>
<dbReference type="AlphaFoldDB" id="A0A1H2LSQ0"/>
<evidence type="ECO:0000256" key="1">
    <source>
        <dbReference type="ARBA" id="ARBA00023015"/>
    </source>
</evidence>
<organism evidence="5 6">
    <name type="scientific">Gordonia westfalica</name>
    <dbReference type="NCBI Taxonomy" id="158898"/>
    <lineage>
        <taxon>Bacteria</taxon>
        <taxon>Bacillati</taxon>
        <taxon>Actinomycetota</taxon>
        <taxon>Actinomycetes</taxon>
        <taxon>Mycobacteriales</taxon>
        <taxon>Gordoniaceae</taxon>
        <taxon>Gordonia</taxon>
    </lineage>
</organism>
<keyword evidence="1" id="KW-0805">Transcription regulation</keyword>
<dbReference type="Proteomes" id="UP000183180">
    <property type="component" value="Unassembled WGS sequence"/>
</dbReference>
<dbReference type="OrthoDB" id="3171335at2"/>
<dbReference type="Pfam" id="PF00196">
    <property type="entry name" value="GerE"/>
    <property type="match status" value="1"/>
</dbReference>
<dbReference type="PRINTS" id="PR00038">
    <property type="entry name" value="HTHLUXR"/>
</dbReference>
<dbReference type="InterPro" id="IPR000792">
    <property type="entry name" value="Tscrpt_reg_LuxR_C"/>
</dbReference>
<evidence type="ECO:0000256" key="2">
    <source>
        <dbReference type="ARBA" id="ARBA00023125"/>
    </source>
</evidence>
<sequence>MTATSEIYRTAQSRGAVDQRRVGLPEAMVHNGIARLSDYRPAGERPPVALPKPSLSDREVEVLLAWLAAESKEEAAARLFISASTVSTHLARIRAKYTAVGRPAPTKTHLFARALQDGYTSLDRW</sequence>
<dbReference type="GO" id="GO:0003677">
    <property type="term" value="F:DNA binding"/>
    <property type="evidence" value="ECO:0007669"/>
    <property type="project" value="UniProtKB-KW"/>
</dbReference>
<protein>
    <submittedName>
        <fullName evidence="5">DNA-binding transcriptional regulator, CsgD family</fullName>
    </submittedName>
</protein>
<dbReference type="EMBL" id="FNLM01000036">
    <property type="protein sequence ID" value="SDU84040.1"/>
    <property type="molecule type" value="Genomic_DNA"/>
</dbReference>
<dbReference type="PROSITE" id="PS50043">
    <property type="entry name" value="HTH_LUXR_2"/>
    <property type="match status" value="1"/>
</dbReference>
<evidence type="ECO:0000313" key="6">
    <source>
        <dbReference type="Proteomes" id="UP000183180"/>
    </source>
</evidence>
<dbReference type="Gene3D" id="1.10.10.10">
    <property type="entry name" value="Winged helix-like DNA-binding domain superfamily/Winged helix DNA-binding domain"/>
    <property type="match status" value="1"/>
</dbReference>
<evidence type="ECO:0000259" key="4">
    <source>
        <dbReference type="PROSITE" id="PS50043"/>
    </source>
</evidence>
<reference evidence="5 6" key="1">
    <citation type="submission" date="2016-10" db="EMBL/GenBank/DDBJ databases">
        <authorList>
            <person name="de Groot N.N."/>
        </authorList>
    </citation>
    <scope>NUCLEOTIDE SEQUENCE [LARGE SCALE GENOMIC DNA]</scope>
    <source>
        <strain evidence="5 6">DSM 44215</strain>
    </source>
</reference>
<dbReference type="PANTHER" id="PTHR44688">
    <property type="entry name" value="DNA-BINDING TRANSCRIPTIONAL ACTIVATOR DEVR_DOSR"/>
    <property type="match status" value="1"/>
</dbReference>
<dbReference type="InterPro" id="IPR036388">
    <property type="entry name" value="WH-like_DNA-bd_sf"/>
</dbReference>
<dbReference type="GO" id="GO:0006355">
    <property type="term" value="P:regulation of DNA-templated transcription"/>
    <property type="evidence" value="ECO:0007669"/>
    <property type="project" value="InterPro"/>
</dbReference>
<keyword evidence="3" id="KW-0804">Transcription</keyword>
<name>A0A1H2LSQ0_9ACTN</name>
<evidence type="ECO:0000256" key="3">
    <source>
        <dbReference type="ARBA" id="ARBA00023163"/>
    </source>
</evidence>
<feature type="domain" description="HTH luxR-type" evidence="4">
    <location>
        <begin position="48"/>
        <end position="118"/>
    </location>
</feature>
<dbReference type="SUPFAM" id="SSF46894">
    <property type="entry name" value="C-terminal effector domain of the bipartite response regulators"/>
    <property type="match status" value="1"/>
</dbReference>
<dbReference type="InterPro" id="IPR016032">
    <property type="entry name" value="Sig_transdc_resp-reg_C-effctor"/>
</dbReference>
<accession>A0A1H2LSQ0</accession>
<keyword evidence="2 5" id="KW-0238">DNA-binding</keyword>
<dbReference type="PANTHER" id="PTHR44688:SF16">
    <property type="entry name" value="DNA-BINDING TRANSCRIPTIONAL ACTIVATOR DEVR_DOSR"/>
    <property type="match status" value="1"/>
</dbReference>
<dbReference type="SMART" id="SM00421">
    <property type="entry name" value="HTH_LUXR"/>
    <property type="match status" value="1"/>
</dbReference>
<evidence type="ECO:0000313" key="5">
    <source>
        <dbReference type="EMBL" id="SDU84040.1"/>
    </source>
</evidence>
<proteinExistence type="predicted"/>